<organism evidence="2 3">
    <name type="scientific">Bacillus cereus</name>
    <dbReference type="NCBI Taxonomy" id="1396"/>
    <lineage>
        <taxon>Bacteria</taxon>
        <taxon>Bacillati</taxon>
        <taxon>Bacillota</taxon>
        <taxon>Bacilli</taxon>
        <taxon>Bacillales</taxon>
        <taxon>Bacillaceae</taxon>
        <taxon>Bacillus</taxon>
        <taxon>Bacillus cereus group</taxon>
    </lineage>
</organism>
<evidence type="ECO:0000313" key="2">
    <source>
        <dbReference type="EMBL" id="TKJ00405.1"/>
    </source>
</evidence>
<keyword evidence="1" id="KW-0812">Transmembrane</keyword>
<comment type="caution">
    <text evidence="2">The sequence shown here is derived from an EMBL/GenBank/DDBJ whole genome shotgun (WGS) entry which is preliminary data.</text>
</comment>
<dbReference type="EMBL" id="SZOH01001592">
    <property type="protein sequence ID" value="TKJ00405.1"/>
    <property type="molecule type" value="Genomic_DNA"/>
</dbReference>
<evidence type="ECO:0000256" key="1">
    <source>
        <dbReference type="SAM" id="Phobius"/>
    </source>
</evidence>
<keyword evidence="1" id="KW-0472">Membrane</keyword>
<evidence type="ECO:0000313" key="3">
    <source>
        <dbReference type="Proteomes" id="UP000308444"/>
    </source>
</evidence>
<dbReference type="Proteomes" id="UP000308444">
    <property type="component" value="Unassembled WGS sequence"/>
</dbReference>
<reference evidence="2 3" key="1">
    <citation type="journal article" date="2019" name="Environ. Microbiol.">
        <title>An active ?-lactamase is a part of an orchestrated cell wall stress resistance network of Bacillus subtilis and related rhizosphere species.</title>
        <authorList>
            <person name="Bucher T."/>
            <person name="Keren-Paz A."/>
            <person name="Hausser J."/>
            <person name="Olender T."/>
            <person name="Cytryn E."/>
            <person name="Kolodkin-Gal I."/>
        </authorList>
    </citation>
    <scope>NUCLEOTIDE SEQUENCE [LARGE SCALE GENOMIC DNA]</scope>
    <source>
        <strain evidence="2 3">I32</strain>
    </source>
</reference>
<proteinExistence type="predicted"/>
<feature type="transmembrane region" description="Helical" evidence="1">
    <location>
        <begin position="12"/>
        <end position="30"/>
    </location>
</feature>
<sequence length="35" mass="3841">MLANIIDQLLQFFASLGYFGVALALMIEVIPSEIV</sequence>
<gene>
    <name evidence="2" type="ORF">FC695_21690</name>
</gene>
<name>A0A9X9A6T1_BACCE</name>
<protein>
    <submittedName>
        <fullName evidence="2">DedA family protein</fullName>
    </submittedName>
</protein>
<accession>A0A9X9A6T1</accession>
<dbReference type="AlphaFoldDB" id="A0A9X9A6T1"/>
<feature type="non-terminal residue" evidence="2">
    <location>
        <position position="35"/>
    </location>
</feature>
<keyword evidence="1" id="KW-1133">Transmembrane helix</keyword>